<dbReference type="InterPro" id="IPR036941">
    <property type="entry name" value="Rcpt_L-dom_sf"/>
</dbReference>
<sequence>MWRWLLWPILLWPAVLLRAQNICGSMELRTVADFRQIRNCSLIVGHVHIAQLQLDGNVSLSELQSEATEITDYLMIYRSLGLLTLESIFPKLQLIRGQQLLFNQYALVVYENLHLRELGLISLLRVQNGDIRINSNPMLCFVHSIDWMYLLANTTQQRLSFKLNKSVNHCPVCDGLAAGLSRNEKRRKYCWNMQSHQLRPTAPRTKECPAACGRDGCDAAGNCCQRSCLTGCSAHNCTLCATFERNGNCVDQCIASYQLNKRQCISYKECRQRGLIPLTSGYRCVDRQHCPANHQAVEEQPGLLSCQLNCQGVFHMKRMADLEQLQDCTIINGSLILELVNIKEKIVSTLEQVLGSIKEITGYLKVFNSAHLMSYSLFVVNNHNLEHIWAPNRQVAIQRGTVFFHLNPRLCYEKITKLQSSLKSVSKISVADVSRNSNGERVICNSSLRSLQSKIADLNSTAVLIVLDYIKSEDMETLIGYSFHYMEAPQRNVTMYDGRHGCGHDDWLMDVSPSQSRRHIIYNLKPYTQYAYFVKTLTRTDYHMRIDAYSEISYFRTLPSKPSPVSRIYGSSEHSTEITVHWWPPRRPNGVIASYIINYEADKTIKETPSLKTYFTFKATMHDVDCVCNDLEPYNSGPLPEDEKFYNKEQLTYEDSLPNLIYVSRKQKKEKKKKYTRVIDFNDMLAGELAKKNQNINTTTTTTTTTTEGPEDPEAARTYELYRQSLDDKMRSDQDEGKDNYTIAHAAPKCKDPHAAVSYQLEQKCTVEQEITGIRVAGTQQFYNLTNLQPNQTYRITVRACVEGVLNGCSNPTEILLSTINNKMEQIMNSN</sequence>
<evidence type="ECO:0000313" key="6">
    <source>
        <dbReference type="EMBL" id="ALC45735.1"/>
    </source>
</evidence>
<evidence type="ECO:0000256" key="1">
    <source>
        <dbReference type="ARBA" id="ARBA00004479"/>
    </source>
</evidence>
<dbReference type="EMBL" id="CP012526">
    <property type="protein sequence ID" value="ALC45735.1"/>
    <property type="molecule type" value="Genomic_DNA"/>
</dbReference>
<accession>A0A0M4ENZ8</accession>
<dbReference type="SUPFAM" id="SSF52058">
    <property type="entry name" value="L domain-like"/>
    <property type="match status" value="2"/>
</dbReference>
<dbReference type="Gene3D" id="2.60.40.10">
    <property type="entry name" value="Immunoglobulins"/>
    <property type="match status" value="3"/>
</dbReference>
<keyword evidence="2" id="KW-0418">Kinase</keyword>
<gene>
    <name evidence="6" type="ORF">Dbus_chr3Rg485</name>
</gene>
<dbReference type="GO" id="GO:0016020">
    <property type="term" value="C:membrane"/>
    <property type="evidence" value="ECO:0007669"/>
    <property type="project" value="UniProtKB-SubCell"/>
</dbReference>
<dbReference type="Pfam" id="PF00757">
    <property type="entry name" value="Furin-like"/>
    <property type="match status" value="1"/>
</dbReference>
<dbReference type="InterPro" id="IPR013783">
    <property type="entry name" value="Ig-like_fold"/>
</dbReference>
<dbReference type="OrthoDB" id="6612654at2759"/>
<dbReference type="STRING" id="30019.A0A0M4ENZ8"/>
<dbReference type="PANTHER" id="PTHR46957">
    <property type="entry name" value="CYTOKINE RECEPTOR"/>
    <property type="match status" value="1"/>
</dbReference>
<evidence type="ECO:0000256" key="4">
    <source>
        <dbReference type="SAM" id="SignalP"/>
    </source>
</evidence>
<dbReference type="Pfam" id="PF01030">
    <property type="entry name" value="Recep_L_domain"/>
    <property type="match status" value="2"/>
</dbReference>
<dbReference type="InterPro" id="IPR006211">
    <property type="entry name" value="Furin-like_Cys-rich_dom"/>
</dbReference>
<proteinExistence type="predicted"/>
<protein>
    <submittedName>
        <fullName evidence="6">CG3837</fullName>
    </submittedName>
</protein>
<dbReference type="OMA" id="NWLMDVS"/>
<evidence type="ECO:0000256" key="2">
    <source>
        <dbReference type="ARBA" id="ARBA00023137"/>
    </source>
</evidence>
<dbReference type="Proteomes" id="UP000494163">
    <property type="component" value="Chromosome 3R"/>
</dbReference>
<keyword evidence="2" id="KW-0829">Tyrosine-protein kinase</keyword>
<dbReference type="AlphaFoldDB" id="A0A0M4ENZ8"/>
<dbReference type="SMART" id="SM00060">
    <property type="entry name" value="FN3"/>
    <property type="match status" value="1"/>
</dbReference>
<dbReference type="SUPFAM" id="SSF49265">
    <property type="entry name" value="Fibronectin type III"/>
    <property type="match status" value="1"/>
</dbReference>
<dbReference type="InterPro" id="IPR036116">
    <property type="entry name" value="FN3_sf"/>
</dbReference>
<dbReference type="InterPro" id="IPR000494">
    <property type="entry name" value="Rcpt_L-dom"/>
</dbReference>
<feature type="domain" description="Fibronectin type-III" evidence="5">
    <location>
        <begin position="562"/>
        <end position="808"/>
    </location>
</feature>
<dbReference type="PANTHER" id="PTHR46957:SF3">
    <property type="entry name" value="CYTOKINE RECEPTOR"/>
    <property type="match status" value="1"/>
</dbReference>
<reference evidence="6 7" key="1">
    <citation type="submission" date="2015-08" db="EMBL/GenBank/DDBJ databases">
        <title>Ancestral chromatin configuration constrains chromatin evolution on differentiating sex chromosomes in Drosophila.</title>
        <authorList>
            <person name="Zhou Q."/>
            <person name="Bachtrog D."/>
        </authorList>
    </citation>
    <scope>NUCLEOTIDE SEQUENCE [LARGE SCALE GENOMIC DNA]</scope>
    <source>
        <tissue evidence="6">Whole larvae</tissue>
    </source>
</reference>
<organism evidence="6 7">
    <name type="scientific">Drosophila busckii</name>
    <name type="common">Fruit fly</name>
    <dbReference type="NCBI Taxonomy" id="30019"/>
    <lineage>
        <taxon>Eukaryota</taxon>
        <taxon>Metazoa</taxon>
        <taxon>Ecdysozoa</taxon>
        <taxon>Arthropoda</taxon>
        <taxon>Hexapoda</taxon>
        <taxon>Insecta</taxon>
        <taxon>Pterygota</taxon>
        <taxon>Neoptera</taxon>
        <taxon>Endopterygota</taxon>
        <taxon>Diptera</taxon>
        <taxon>Brachycera</taxon>
        <taxon>Muscomorpha</taxon>
        <taxon>Ephydroidea</taxon>
        <taxon>Drosophilidae</taxon>
        <taxon>Drosophila</taxon>
    </lineage>
</organism>
<feature type="chain" id="PRO_5005793656" evidence="4">
    <location>
        <begin position="20"/>
        <end position="831"/>
    </location>
</feature>
<comment type="subcellular location">
    <subcellularLocation>
        <location evidence="1">Membrane</location>
        <topology evidence="1">Single-pass type I membrane protein</topology>
    </subcellularLocation>
</comment>
<keyword evidence="4" id="KW-0732">Signal</keyword>
<keyword evidence="2" id="KW-0808">Transferase</keyword>
<dbReference type="GO" id="GO:0004713">
    <property type="term" value="F:protein tyrosine kinase activity"/>
    <property type="evidence" value="ECO:0007669"/>
    <property type="project" value="UniProtKB-KW"/>
</dbReference>
<dbReference type="SMR" id="A0A0M4ENZ8"/>
<dbReference type="InterPro" id="IPR050713">
    <property type="entry name" value="RTP_Phos/Ushers"/>
</dbReference>
<keyword evidence="7" id="KW-1185">Reference proteome</keyword>
<feature type="signal peptide" evidence="4">
    <location>
        <begin position="1"/>
        <end position="19"/>
    </location>
</feature>
<dbReference type="CDD" id="cd00063">
    <property type="entry name" value="FN3"/>
    <property type="match status" value="2"/>
</dbReference>
<evidence type="ECO:0000259" key="5">
    <source>
        <dbReference type="SMART" id="SM00060"/>
    </source>
</evidence>
<dbReference type="Gene3D" id="3.80.20.20">
    <property type="entry name" value="Receptor L-domain"/>
    <property type="match status" value="3"/>
</dbReference>
<evidence type="ECO:0000313" key="7">
    <source>
        <dbReference type="Proteomes" id="UP000494163"/>
    </source>
</evidence>
<keyword evidence="3" id="KW-0325">Glycoprotein</keyword>
<dbReference type="InterPro" id="IPR003961">
    <property type="entry name" value="FN3_dom"/>
</dbReference>
<evidence type="ECO:0000256" key="3">
    <source>
        <dbReference type="ARBA" id="ARBA00023180"/>
    </source>
</evidence>
<name>A0A0M4ENZ8_DROBS</name>